<dbReference type="RefSeq" id="WP_141412377.1">
    <property type="nucleotide sequence ID" value="NZ_AP019735.1"/>
</dbReference>
<proteinExistence type="predicted"/>
<evidence type="ECO:0000256" key="1">
    <source>
        <dbReference type="SAM" id="SignalP"/>
    </source>
</evidence>
<feature type="domain" description="SGNH hydrolase-type esterase" evidence="2">
    <location>
        <begin position="179"/>
        <end position="352"/>
    </location>
</feature>
<keyword evidence="5" id="KW-1185">Reference proteome</keyword>
<evidence type="ECO:0000259" key="2">
    <source>
        <dbReference type="Pfam" id="PF14606"/>
    </source>
</evidence>
<protein>
    <submittedName>
        <fullName evidence="4">Hydrolase</fullName>
    </submittedName>
</protein>
<sequence length="363" mass="40267">MKNFLFSLGALLCVLCIGPASAAEKPEPNYVDAATLTLVNKPHATKQPFHRVEVADYPDLSKTVRLYYTYSTGVAVVFRTDSRTISARWTTTDRKPSTHMTGLSQKGMDLYIKRDGEWVFAGIARPGLGADHKATLVEHMDGTEKECLLYLPLFDEVKTLEIGVDAGARIEAAPNPFRHRIVVIGSSITHGTGLSRPGMAYPAQLERATGFEFVNLGASGQCKMEQFFAHVAAACEADAFLFDSFSNPSAQQIEERLEPFVATIRAAHPTTPLIFLQTEVRESRNFNDKIRKFEDDKRAASEAGMQRLLKQDKNIYFLNPGMPLGDDHDATVDGVHPSDLGHGRILEVIRPQIVKILKKHDIR</sequence>
<evidence type="ECO:0000259" key="3">
    <source>
        <dbReference type="Pfam" id="PF14607"/>
    </source>
</evidence>
<dbReference type="AlphaFoldDB" id="A0A4Y1WUA7"/>
<dbReference type="SUPFAM" id="SSF52266">
    <property type="entry name" value="SGNH hydrolase"/>
    <property type="match status" value="1"/>
</dbReference>
<dbReference type="InterPro" id="IPR013830">
    <property type="entry name" value="SGNH_hydro"/>
</dbReference>
<feature type="signal peptide" evidence="1">
    <location>
        <begin position="1"/>
        <end position="22"/>
    </location>
</feature>
<dbReference type="OrthoDB" id="5624617at2"/>
<dbReference type="Pfam" id="PF14607">
    <property type="entry name" value="GxDLY"/>
    <property type="match status" value="1"/>
</dbReference>
<dbReference type="KEGG" id="acou:A5CBH24_09810"/>
<dbReference type="GO" id="GO:0016788">
    <property type="term" value="F:hydrolase activity, acting on ester bonds"/>
    <property type="evidence" value="ECO:0007669"/>
    <property type="project" value="UniProtKB-ARBA"/>
</dbReference>
<dbReference type="PANTHER" id="PTHR30383:SF29">
    <property type="entry name" value="SGNH HYDROLASE-TYPE ESTERASE DOMAIN-CONTAINING PROTEIN"/>
    <property type="match status" value="1"/>
</dbReference>
<dbReference type="InterPro" id="IPR051532">
    <property type="entry name" value="Ester_Hydrolysis_Enzymes"/>
</dbReference>
<dbReference type="InterPro" id="IPR032740">
    <property type="entry name" value="GxDLY"/>
</dbReference>
<keyword evidence="1" id="KW-0732">Signal</keyword>
<evidence type="ECO:0000313" key="4">
    <source>
        <dbReference type="EMBL" id="BBL03668.1"/>
    </source>
</evidence>
<feature type="chain" id="PRO_5021324110" evidence="1">
    <location>
        <begin position="23"/>
        <end position="363"/>
    </location>
</feature>
<dbReference type="Pfam" id="PF14606">
    <property type="entry name" value="Lipase_GDSL_3"/>
    <property type="match status" value="1"/>
</dbReference>
<dbReference type="GeneID" id="78341698"/>
<feature type="domain" description="SGNH hydrolase-type esterase N-terminal" evidence="3">
    <location>
        <begin position="30"/>
        <end position="170"/>
    </location>
</feature>
<reference evidence="5" key="1">
    <citation type="submission" date="2019-06" db="EMBL/GenBank/DDBJ databases">
        <title>Alistipes onderdonkii subsp. vulgaris subsp. nov., Alistipes dispar sp. nov. and Alistipes communis sp. nov., isolated from human faeces, and creation of Alistipes onderdonkii subsp. onderdonkii subsp. nov.</title>
        <authorList>
            <person name="Sakamoto M."/>
            <person name="Ikeyama N."/>
            <person name="Ogata Y."/>
            <person name="Suda W."/>
            <person name="Iino T."/>
            <person name="Hattori M."/>
            <person name="Ohkuma M."/>
        </authorList>
    </citation>
    <scope>NUCLEOTIDE SEQUENCE [LARGE SCALE GENOMIC DNA]</scope>
    <source>
        <strain evidence="5">5CBH24</strain>
    </source>
</reference>
<gene>
    <name evidence="4" type="ORF">A5CBH24_09810</name>
</gene>
<evidence type="ECO:0000313" key="5">
    <source>
        <dbReference type="Proteomes" id="UP000318946"/>
    </source>
</evidence>
<dbReference type="EMBL" id="AP019735">
    <property type="protein sequence ID" value="BBL03668.1"/>
    <property type="molecule type" value="Genomic_DNA"/>
</dbReference>
<dbReference type="Gene3D" id="2.60.120.260">
    <property type="entry name" value="Galactose-binding domain-like"/>
    <property type="match status" value="1"/>
</dbReference>
<accession>A0A4Y1WUA7</accession>
<dbReference type="Proteomes" id="UP000318946">
    <property type="component" value="Chromosome"/>
</dbReference>
<dbReference type="Gene3D" id="3.40.50.1110">
    <property type="entry name" value="SGNH hydrolase"/>
    <property type="match status" value="1"/>
</dbReference>
<name>A0A4Y1WUA7_9BACT</name>
<keyword evidence="4" id="KW-0378">Hydrolase</keyword>
<organism evidence="4 5">
    <name type="scientific">Alistipes communis</name>
    <dbReference type="NCBI Taxonomy" id="2585118"/>
    <lineage>
        <taxon>Bacteria</taxon>
        <taxon>Pseudomonadati</taxon>
        <taxon>Bacteroidota</taxon>
        <taxon>Bacteroidia</taxon>
        <taxon>Bacteroidales</taxon>
        <taxon>Rikenellaceae</taxon>
        <taxon>Alistipes</taxon>
    </lineage>
</organism>
<dbReference type="InterPro" id="IPR036514">
    <property type="entry name" value="SGNH_hydro_sf"/>
</dbReference>
<dbReference type="PANTHER" id="PTHR30383">
    <property type="entry name" value="THIOESTERASE 1/PROTEASE 1/LYSOPHOSPHOLIPASE L1"/>
    <property type="match status" value="1"/>
</dbReference>